<reference evidence="4" key="1">
    <citation type="submission" date="2016-10" db="EMBL/GenBank/DDBJ databases">
        <authorList>
            <person name="Varghese N."/>
            <person name="Submissions S."/>
        </authorList>
    </citation>
    <scope>NUCLEOTIDE SEQUENCE [LARGE SCALE GENOMIC DNA]</scope>
    <source>
        <strain evidence="4">DSM 21424</strain>
    </source>
</reference>
<sequence length="309" mass="31597">MSFEREALAAAVAAHGPVVRVLVAATAGSAPRDAGTAMLVWAGGQSGTIGGGALEHEAVTAARDMLAAGRRAAQRRLPLGPALKQCCGGAVTLVWERFEEASLPDALPFARPLGPAGAQPGAVAAKARAMRPGAAPALVEGWLVEAAPPLRRPLWVWGAGHVGRAIVSVMAPMPGLSITWIDLAPDCFPDSVPEGVTAIPAAAPAALMPRAPRDADHLILTRSHDLDLELCHAALGRGFASCGLIGSATKWARFRSRLSALGHSSASISCIACPIGDTTLGRDPQAIAVGVAAALLRGGNERMTRDRAG</sequence>
<dbReference type="Proteomes" id="UP000198922">
    <property type="component" value="Unassembled WGS sequence"/>
</dbReference>
<dbReference type="PANTHER" id="PTHR30388:SF6">
    <property type="entry name" value="XANTHINE DEHYDROGENASE SUBUNIT A-RELATED"/>
    <property type="match status" value="1"/>
</dbReference>
<feature type="domain" description="XdhC Rossmann" evidence="2">
    <location>
        <begin position="154"/>
        <end position="294"/>
    </location>
</feature>
<organism evidence="3 4">
    <name type="scientific">Limimaricola pyoseonensis</name>
    <dbReference type="NCBI Taxonomy" id="521013"/>
    <lineage>
        <taxon>Bacteria</taxon>
        <taxon>Pseudomonadati</taxon>
        <taxon>Pseudomonadota</taxon>
        <taxon>Alphaproteobacteria</taxon>
        <taxon>Rhodobacterales</taxon>
        <taxon>Paracoccaceae</taxon>
        <taxon>Limimaricola</taxon>
    </lineage>
</organism>
<keyword evidence="4" id="KW-1185">Reference proteome</keyword>
<dbReference type="InterPro" id="IPR003777">
    <property type="entry name" value="XdhC_CoxI"/>
</dbReference>
<evidence type="ECO:0000259" key="1">
    <source>
        <dbReference type="Pfam" id="PF02625"/>
    </source>
</evidence>
<dbReference type="NCBIfam" id="TIGR02964">
    <property type="entry name" value="xanthine_xdhC"/>
    <property type="match status" value="1"/>
</dbReference>
<protein>
    <submittedName>
        <fullName evidence="3">Molybdenum cofactor sulfurylase</fullName>
    </submittedName>
</protein>
<dbReference type="RefSeq" id="WP_090110522.1">
    <property type="nucleotide sequence ID" value="NZ_FNAT01000002.1"/>
</dbReference>
<dbReference type="InterPro" id="IPR027051">
    <property type="entry name" value="XdhC_Rossmann_dom"/>
</dbReference>
<dbReference type="InterPro" id="IPR052698">
    <property type="entry name" value="MoCofactor_Util/Proc"/>
</dbReference>
<evidence type="ECO:0000259" key="2">
    <source>
        <dbReference type="Pfam" id="PF13478"/>
    </source>
</evidence>
<dbReference type="OrthoDB" id="61481at2"/>
<dbReference type="Pfam" id="PF13478">
    <property type="entry name" value="XdhC_C"/>
    <property type="match status" value="1"/>
</dbReference>
<dbReference type="EMBL" id="FNAT01000002">
    <property type="protein sequence ID" value="SDE36164.1"/>
    <property type="molecule type" value="Genomic_DNA"/>
</dbReference>
<dbReference type="AlphaFoldDB" id="A0A1G7C9W7"/>
<dbReference type="STRING" id="521013.SAMN04488567_1417"/>
<accession>A0A1G7C9W7</accession>
<evidence type="ECO:0000313" key="3">
    <source>
        <dbReference type="EMBL" id="SDE36164.1"/>
    </source>
</evidence>
<dbReference type="PANTHER" id="PTHR30388">
    <property type="entry name" value="ALDEHYDE OXIDOREDUCTASE MOLYBDENUM COFACTOR ASSEMBLY PROTEIN"/>
    <property type="match status" value="1"/>
</dbReference>
<dbReference type="Pfam" id="PF02625">
    <property type="entry name" value="XdhC_CoxI"/>
    <property type="match status" value="1"/>
</dbReference>
<dbReference type="InterPro" id="IPR014308">
    <property type="entry name" value="Xanthine_DH_XdhC"/>
</dbReference>
<proteinExistence type="predicted"/>
<name>A0A1G7C9W7_9RHOB</name>
<dbReference type="Gene3D" id="3.40.50.720">
    <property type="entry name" value="NAD(P)-binding Rossmann-like Domain"/>
    <property type="match status" value="1"/>
</dbReference>
<feature type="domain" description="XdhC- CoxI" evidence="1">
    <location>
        <begin position="12"/>
        <end position="72"/>
    </location>
</feature>
<gene>
    <name evidence="3" type="ORF">SAMN04488567_1417</name>
</gene>
<evidence type="ECO:0000313" key="4">
    <source>
        <dbReference type="Proteomes" id="UP000198922"/>
    </source>
</evidence>